<protein>
    <submittedName>
        <fullName evidence="1">Uncharacterized protein</fullName>
    </submittedName>
</protein>
<reference evidence="1 2" key="2">
    <citation type="journal article" date="2010" name="Nucleic Acids Res.">
        <title>BeetleBase in 2010: revisions to provide comprehensive genomic information for Tribolium castaneum.</title>
        <authorList>
            <person name="Kim H.S."/>
            <person name="Murphy T."/>
            <person name="Xia J."/>
            <person name="Caragea D."/>
            <person name="Park Y."/>
            <person name="Beeman R.W."/>
            <person name="Lorenzen M.D."/>
            <person name="Butcher S."/>
            <person name="Manak J.R."/>
            <person name="Brown S.J."/>
        </authorList>
    </citation>
    <scope>NUCLEOTIDE SEQUENCE [LARGE SCALE GENOMIC DNA]</scope>
    <source>
        <strain evidence="1 2">Georgia GA2</strain>
    </source>
</reference>
<dbReference type="InParanoid" id="A0A139W9U8"/>
<evidence type="ECO:0000313" key="1">
    <source>
        <dbReference type="EMBL" id="KYB24678.1"/>
    </source>
</evidence>
<dbReference type="EMBL" id="KQ971949">
    <property type="protein sequence ID" value="KYB24678.1"/>
    <property type="molecule type" value="Genomic_DNA"/>
</dbReference>
<name>A0A139W9U8_TRICA</name>
<dbReference type="AlphaFoldDB" id="A0A139W9U8"/>
<organism evidence="1 2">
    <name type="scientific">Tribolium castaneum</name>
    <name type="common">Red flour beetle</name>
    <dbReference type="NCBI Taxonomy" id="7070"/>
    <lineage>
        <taxon>Eukaryota</taxon>
        <taxon>Metazoa</taxon>
        <taxon>Ecdysozoa</taxon>
        <taxon>Arthropoda</taxon>
        <taxon>Hexapoda</taxon>
        <taxon>Insecta</taxon>
        <taxon>Pterygota</taxon>
        <taxon>Neoptera</taxon>
        <taxon>Endopterygota</taxon>
        <taxon>Coleoptera</taxon>
        <taxon>Polyphaga</taxon>
        <taxon>Cucujiformia</taxon>
        <taxon>Tenebrionidae</taxon>
        <taxon>Tenebrionidae incertae sedis</taxon>
        <taxon>Tribolium</taxon>
    </lineage>
</organism>
<reference evidence="1 2" key="1">
    <citation type="journal article" date="2008" name="Nature">
        <title>The genome of the model beetle and pest Tribolium castaneum.</title>
        <authorList>
            <consortium name="Tribolium Genome Sequencing Consortium"/>
            <person name="Richards S."/>
            <person name="Gibbs R.A."/>
            <person name="Weinstock G.M."/>
            <person name="Brown S.J."/>
            <person name="Denell R."/>
            <person name="Beeman R.W."/>
            <person name="Gibbs R."/>
            <person name="Beeman R.W."/>
            <person name="Brown S.J."/>
            <person name="Bucher G."/>
            <person name="Friedrich M."/>
            <person name="Grimmelikhuijzen C.J."/>
            <person name="Klingler M."/>
            <person name="Lorenzen M."/>
            <person name="Richards S."/>
            <person name="Roth S."/>
            <person name="Schroder R."/>
            <person name="Tautz D."/>
            <person name="Zdobnov E.M."/>
            <person name="Muzny D."/>
            <person name="Gibbs R.A."/>
            <person name="Weinstock G.M."/>
            <person name="Attaway T."/>
            <person name="Bell S."/>
            <person name="Buhay C.J."/>
            <person name="Chandrabose M.N."/>
            <person name="Chavez D."/>
            <person name="Clerk-Blankenburg K.P."/>
            <person name="Cree A."/>
            <person name="Dao M."/>
            <person name="Davis C."/>
            <person name="Chacko J."/>
            <person name="Dinh H."/>
            <person name="Dugan-Rocha S."/>
            <person name="Fowler G."/>
            <person name="Garner T.T."/>
            <person name="Garnes J."/>
            <person name="Gnirke A."/>
            <person name="Hawes A."/>
            <person name="Hernandez J."/>
            <person name="Hines S."/>
            <person name="Holder M."/>
            <person name="Hume J."/>
            <person name="Jhangiani S.N."/>
            <person name="Joshi V."/>
            <person name="Khan Z.M."/>
            <person name="Jackson L."/>
            <person name="Kovar C."/>
            <person name="Kowis A."/>
            <person name="Lee S."/>
            <person name="Lewis L.R."/>
            <person name="Margolis J."/>
            <person name="Morgan M."/>
            <person name="Nazareth L.V."/>
            <person name="Nguyen N."/>
            <person name="Okwuonu G."/>
            <person name="Parker D."/>
            <person name="Richards S."/>
            <person name="Ruiz S.J."/>
            <person name="Santibanez J."/>
            <person name="Savard J."/>
            <person name="Scherer S.E."/>
            <person name="Schneider B."/>
            <person name="Sodergren E."/>
            <person name="Tautz D."/>
            <person name="Vattahil S."/>
            <person name="Villasana D."/>
            <person name="White C.S."/>
            <person name="Wright R."/>
            <person name="Park Y."/>
            <person name="Beeman R.W."/>
            <person name="Lord J."/>
            <person name="Oppert B."/>
            <person name="Lorenzen M."/>
            <person name="Brown S."/>
            <person name="Wang L."/>
            <person name="Savard J."/>
            <person name="Tautz D."/>
            <person name="Richards S."/>
            <person name="Weinstock G."/>
            <person name="Gibbs R.A."/>
            <person name="Liu Y."/>
            <person name="Worley K."/>
            <person name="Weinstock G."/>
            <person name="Elsik C.G."/>
            <person name="Reese J.T."/>
            <person name="Elhaik E."/>
            <person name="Landan G."/>
            <person name="Graur D."/>
            <person name="Arensburger P."/>
            <person name="Atkinson P."/>
            <person name="Beeman R.W."/>
            <person name="Beidler J."/>
            <person name="Brown S.J."/>
            <person name="Demuth J.P."/>
            <person name="Drury D.W."/>
            <person name="Du Y.Z."/>
            <person name="Fujiwara H."/>
            <person name="Lorenzen M."/>
            <person name="Maselli V."/>
            <person name="Osanai M."/>
            <person name="Park Y."/>
            <person name="Robertson H.M."/>
            <person name="Tu Z."/>
            <person name="Wang J.J."/>
            <person name="Wang S."/>
            <person name="Richards S."/>
            <person name="Song H."/>
            <person name="Zhang L."/>
            <person name="Sodergren E."/>
            <person name="Werner D."/>
            <person name="Stanke M."/>
            <person name="Morgenstern B."/>
            <person name="Solovyev V."/>
            <person name="Kosarev P."/>
            <person name="Brown G."/>
            <person name="Chen H.C."/>
            <person name="Ermolaeva O."/>
            <person name="Hlavina W."/>
            <person name="Kapustin Y."/>
            <person name="Kiryutin B."/>
            <person name="Kitts P."/>
            <person name="Maglott D."/>
            <person name="Pruitt K."/>
            <person name="Sapojnikov V."/>
            <person name="Souvorov A."/>
            <person name="Mackey A.J."/>
            <person name="Waterhouse R.M."/>
            <person name="Wyder S."/>
            <person name="Zdobnov E.M."/>
            <person name="Zdobnov E.M."/>
            <person name="Wyder S."/>
            <person name="Kriventseva E.V."/>
            <person name="Kadowaki T."/>
            <person name="Bork P."/>
            <person name="Aranda M."/>
            <person name="Bao R."/>
            <person name="Beermann A."/>
            <person name="Berns N."/>
            <person name="Bolognesi R."/>
            <person name="Bonneton F."/>
            <person name="Bopp D."/>
            <person name="Brown S.J."/>
            <person name="Bucher G."/>
            <person name="Butts T."/>
            <person name="Chaumot A."/>
            <person name="Denell R.E."/>
            <person name="Ferrier D.E."/>
            <person name="Friedrich M."/>
            <person name="Gordon C.M."/>
            <person name="Jindra M."/>
            <person name="Klingler M."/>
            <person name="Lan Q."/>
            <person name="Lattorff H.M."/>
            <person name="Laudet V."/>
            <person name="von Levetsow C."/>
            <person name="Liu Z."/>
            <person name="Lutz R."/>
            <person name="Lynch J.A."/>
            <person name="da Fonseca R.N."/>
            <person name="Posnien N."/>
            <person name="Reuter R."/>
            <person name="Roth S."/>
            <person name="Savard J."/>
            <person name="Schinko J.B."/>
            <person name="Schmitt C."/>
            <person name="Schoppmeier M."/>
            <person name="Schroder R."/>
            <person name="Shippy T.D."/>
            <person name="Simonnet F."/>
            <person name="Marques-Souza H."/>
            <person name="Tautz D."/>
            <person name="Tomoyasu Y."/>
            <person name="Trauner J."/>
            <person name="Van der Zee M."/>
            <person name="Vervoort M."/>
            <person name="Wittkopp N."/>
            <person name="Wimmer E.A."/>
            <person name="Yang X."/>
            <person name="Jones A.K."/>
            <person name="Sattelle D.B."/>
            <person name="Ebert P.R."/>
            <person name="Nelson D."/>
            <person name="Scott J.G."/>
            <person name="Beeman R.W."/>
            <person name="Muthukrishnan S."/>
            <person name="Kramer K.J."/>
            <person name="Arakane Y."/>
            <person name="Beeman R.W."/>
            <person name="Zhu Q."/>
            <person name="Hogenkamp D."/>
            <person name="Dixit R."/>
            <person name="Oppert B."/>
            <person name="Jiang H."/>
            <person name="Zou Z."/>
            <person name="Marshall J."/>
            <person name="Elpidina E."/>
            <person name="Vinokurov K."/>
            <person name="Oppert C."/>
            <person name="Zou Z."/>
            <person name="Evans J."/>
            <person name="Lu Z."/>
            <person name="Zhao P."/>
            <person name="Sumathipala N."/>
            <person name="Altincicek B."/>
            <person name="Vilcinskas A."/>
            <person name="Williams M."/>
            <person name="Hultmark D."/>
            <person name="Hetru C."/>
            <person name="Jiang H."/>
            <person name="Grimmelikhuijzen C.J."/>
            <person name="Hauser F."/>
            <person name="Cazzamali G."/>
            <person name="Williamson M."/>
            <person name="Park Y."/>
            <person name="Li B."/>
            <person name="Tanaka Y."/>
            <person name="Predel R."/>
            <person name="Neupert S."/>
            <person name="Schachtner J."/>
            <person name="Verleyen P."/>
            <person name="Raible F."/>
            <person name="Bork P."/>
            <person name="Friedrich M."/>
            <person name="Walden K.K."/>
            <person name="Robertson H.M."/>
            <person name="Angeli S."/>
            <person name="Foret S."/>
            <person name="Bucher G."/>
            <person name="Schuetz S."/>
            <person name="Maleszka R."/>
            <person name="Wimmer E.A."/>
            <person name="Beeman R.W."/>
            <person name="Lorenzen M."/>
            <person name="Tomoyasu Y."/>
            <person name="Miller S.C."/>
            <person name="Grossmann D."/>
            <person name="Bucher G."/>
        </authorList>
    </citation>
    <scope>NUCLEOTIDE SEQUENCE [LARGE SCALE GENOMIC DNA]</scope>
    <source>
        <strain evidence="1 2">Georgia GA2</strain>
    </source>
</reference>
<gene>
    <name evidence="1" type="primary">AUGUSTUS-3.0.2_31862</name>
    <name evidence="1" type="ORF">TcasGA2_TC031862</name>
</gene>
<accession>A0A139W9U8</accession>
<proteinExistence type="predicted"/>
<dbReference type="Proteomes" id="UP000007266">
    <property type="component" value="Unassembled WGS sequence"/>
</dbReference>
<evidence type="ECO:0000313" key="2">
    <source>
        <dbReference type="Proteomes" id="UP000007266"/>
    </source>
</evidence>
<keyword evidence="2" id="KW-1185">Reference proteome</keyword>
<sequence length="73" mass="8003">MTALPTVDDRFCAYHGCNGTKVRGSKAIGYRPSSNDKRCQLAIRRCSSDDSAGSFRETQAFGFRGKYGCKAET</sequence>